<evidence type="ECO:0000256" key="1">
    <source>
        <dbReference type="SAM" id="MobiDB-lite"/>
    </source>
</evidence>
<sequence>MGLDRIGTFRAKVTETAISKTAVKGLPQFVVRALLTEVYDPKEEAWFDYTDFNAEVTAYACLYGVSKKTNELAPTLSYDQIVKAFDWDGASLAELATADFVDREIQFRIGDNTYEKATTPYQVDWIDTYDADPVHQLRKLDTAEVAALDAQFSALAKGGKKAVSAKAGATKAPAKVTKKATAPKTDVAAEKPLTAAEKKAASRAKSERIKAANIAEATGTPVLTPAAPGESVPLPEAKESLTKAEAWDAIQSIKDPDIDNGTVEELWNAAIAEVCGEGVIKHKDVTGEQWYQIKEIVVADCGKF</sequence>
<dbReference type="EMBL" id="LAZR01001626">
    <property type="protein sequence ID" value="KKN41765.1"/>
    <property type="molecule type" value="Genomic_DNA"/>
</dbReference>
<protein>
    <submittedName>
        <fullName evidence="2">Uncharacterized protein</fullName>
    </submittedName>
</protein>
<comment type="caution">
    <text evidence="2">The sequence shown here is derived from an EMBL/GenBank/DDBJ whole genome shotgun (WGS) entry which is preliminary data.</text>
</comment>
<feature type="compositionally biased region" description="Low complexity" evidence="1">
    <location>
        <begin position="166"/>
        <end position="186"/>
    </location>
</feature>
<evidence type="ECO:0000313" key="2">
    <source>
        <dbReference type="EMBL" id="KKN41765.1"/>
    </source>
</evidence>
<accession>A0A0F9QCR3</accession>
<name>A0A0F9QCR3_9ZZZZ</name>
<organism evidence="2">
    <name type="scientific">marine sediment metagenome</name>
    <dbReference type="NCBI Taxonomy" id="412755"/>
    <lineage>
        <taxon>unclassified sequences</taxon>
        <taxon>metagenomes</taxon>
        <taxon>ecological metagenomes</taxon>
    </lineage>
</organism>
<feature type="region of interest" description="Disordered" evidence="1">
    <location>
        <begin position="166"/>
        <end position="188"/>
    </location>
</feature>
<proteinExistence type="predicted"/>
<gene>
    <name evidence="2" type="ORF">LCGC14_0720060</name>
</gene>
<dbReference type="AlphaFoldDB" id="A0A0F9QCR3"/>
<reference evidence="2" key="1">
    <citation type="journal article" date="2015" name="Nature">
        <title>Complex archaea that bridge the gap between prokaryotes and eukaryotes.</title>
        <authorList>
            <person name="Spang A."/>
            <person name="Saw J.H."/>
            <person name="Jorgensen S.L."/>
            <person name="Zaremba-Niedzwiedzka K."/>
            <person name="Martijn J."/>
            <person name="Lind A.E."/>
            <person name="van Eijk R."/>
            <person name="Schleper C."/>
            <person name="Guy L."/>
            <person name="Ettema T.J."/>
        </authorList>
    </citation>
    <scope>NUCLEOTIDE SEQUENCE</scope>
</reference>